<organism evidence="2 3">
    <name type="scientific">Amycolatopsis ultiminotia</name>
    <dbReference type="NCBI Taxonomy" id="543629"/>
    <lineage>
        <taxon>Bacteria</taxon>
        <taxon>Bacillati</taxon>
        <taxon>Actinomycetota</taxon>
        <taxon>Actinomycetes</taxon>
        <taxon>Pseudonocardiales</taxon>
        <taxon>Pseudonocardiaceae</taxon>
        <taxon>Amycolatopsis</taxon>
    </lineage>
</organism>
<protein>
    <submittedName>
        <fullName evidence="2">Sialidase family protein</fullName>
    </submittedName>
</protein>
<proteinExistence type="predicted"/>
<keyword evidence="1" id="KW-0732">Signal</keyword>
<dbReference type="SUPFAM" id="SSF50939">
    <property type="entry name" value="Sialidases"/>
    <property type="match status" value="1"/>
</dbReference>
<dbReference type="CDD" id="cd15482">
    <property type="entry name" value="Sialidase_non-viral"/>
    <property type="match status" value="1"/>
</dbReference>
<dbReference type="PANTHER" id="PTHR38792:SF3">
    <property type="entry name" value="BNR_ASP-BOX REPEAT DOMAIN PROTEIN (AFU_ORTHOLOGUE AFUA_7G06430)-RELATED"/>
    <property type="match status" value="1"/>
</dbReference>
<gene>
    <name evidence="2" type="ORF">GCM10022222_77110</name>
</gene>
<keyword evidence="3" id="KW-1185">Reference proteome</keyword>
<comment type="caution">
    <text evidence="2">The sequence shown here is derived from an EMBL/GenBank/DDBJ whole genome shotgun (WGS) entry which is preliminary data.</text>
</comment>
<dbReference type="RefSeq" id="WP_344868307.1">
    <property type="nucleotide sequence ID" value="NZ_BAAAZN010000025.1"/>
</dbReference>
<evidence type="ECO:0000256" key="1">
    <source>
        <dbReference type="SAM" id="SignalP"/>
    </source>
</evidence>
<dbReference type="EMBL" id="BAAAZN010000025">
    <property type="protein sequence ID" value="GAA3580996.1"/>
    <property type="molecule type" value="Genomic_DNA"/>
</dbReference>
<feature type="chain" id="PRO_5045237051" evidence="1">
    <location>
        <begin position="30"/>
        <end position="393"/>
    </location>
</feature>
<dbReference type="InterPro" id="IPR036278">
    <property type="entry name" value="Sialidase_sf"/>
</dbReference>
<name>A0ABP6YDV8_9PSEU</name>
<dbReference type="Proteomes" id="UP001500689">
    <property type="component" value="Unassembled WGS sequence"/>
</dbReference>
<reference evidence="3" key="1">
    <citation type="journal article" date="2019" name="Int. J. Syst. Evol. Microbiol.">
        <title>The Global Catalogue of Microorganisms (GCM) 10K type strain sequencing project: providing services to taxonomists for standard genome sequencing and annotation.</title>
        <authorList>
            <consortium name="The Broad Institute Genomics Platform"/>
            <consortium name="The Broad Institute Genome Sequencing Center for Infectious Disease"/>
            <person name="Wu L."/>
            <person name="Ma J."/>
        </authorList>
    </citation>
    <scope>NUCLEOTIDE SEQUENCE [LARGE SCALE GENOMIC DNA]</scope>
    <source>
        <strain evidence="3">JCM 16898</strain>
    </source>
</reference>
<feature type="signal peptide" evidence="1">
    <location>
        <begin position="1"/>
        <end position="29"/>
    </location>
</feature>
<sequence>MSAASVAARWGTAILLLVALVCAAPPAGAEPAGSGARPADRAPLRDGTGLYPRLVRLDHSGDANGTLVASVVDFDADGGKGVIYRSTDNGATFTEVGAVRDPGAKDGLCCTTLFELPSQVGDLPEGTLLWAASIGQDAADRRMSVPIWQSRDQGTSWQPLSVCRQAENDRGIWEPELSVDAGGRLTCHYADETDPAHSQQLRESFSTDGVTWTEPYPTVAPDDAGLRPGMPTVRRLGDGTYILVYEICGSGDNYDCATYSRTSADGADWGPPNDVGPRLAAESGDYFTHAPTVNRIDNGSGATRLAVVGQQLRNANGDLVPGSGNTVLISDNGAAGPWRAAPAPVSVPDPQNEPCANYSSTLVTPADGSTLLEIADDRDGDVCKPFYASAPMP</sequence>
<evidence type="ECO:0000313" key="3">
    <source>
        <dbReference type="Proteomes" id="UP001500689"/>
    </source>
</evidence>
<accession>A0ABP6YDV8</accession>
<dbReference type="PANTHER" id="PTHR38792">
    <property type="entry name" value="BNR/ASP-BOX REPEAT DOMAIN PROTEIN (AFU_ORTHOLOGUE AFUA_7G06430)-RELATED"/>
    <property type="match status" value="1"/>
</dbReference>
<evidence type="ECO:0000313" key="2">
    <source>
        <dbReference type="EMBL" id="GAA3580996.1"/>
    </source>
</evidence>
<dbReference type="Gene3D" id="2.120.10.10">
    <property type="match status" value="1"/>
</dbReference>